<feature type="signal peptide" evidence="4">
    <location>
        <begin position="1"/>
        <end position="18"/>
    </location>
</feature>
<dbReference type="InterPro" id="IPR036430">
    <property type="entry name" value="RNase_T2-like_sf"/>
</dbReference>
<accession>A0AAD5V9L9</accession>
<proteinExistence type="inferred from homology"/>
<dbReference type="PANTHER" id="PTHR11240">
    <property type="entry name" value="RIBONUCLEASE T2"/>
    <property type="match status" value="1"/>
</dbReference>
<evidence type="ECO:0000313" key="6">
    <source>
        <dbReference type="Proteomes" id="UP001212997"/>
    </source>
</evidence>
<protein>
    <recommendedName>
        <fullName evidence="2">ribonuclease T2</fullName>
        <ecNumber evidence="2">4.6.1.19</ecNumber>
    </recommendedName>
</protein>
<evidence type="ECO:0000256" key="2">
    <source>
        <dbReference type="ARBA" id="ARBA00012571"/>
    </source>
</evidence>
<dbReference type="Pfam" id="PF00445">
    <property type="entry name" value="Ribonuclease_T2"/>
    <property type="match status" value="1"/>
</dbReference>
<comment type="caution">
    <text evidence="5">The sequence shown here is derived from an EMBL/GenBank/DDBJ whole genome shotgun (WGS) entry which is preliminary data.</text>
</comment>
<name>A0AAD5V9L9_9APHY</name>
<evidence type="ECO:0000256" key="1">
    <source>
        <dbReference type="ARBA" id="ARBA00007469"/>
    </source>
</evidence>
<evidence type="ECO:0000313" key="5">
    <source>
        <dbReference type="EMBL" id="KAJ3488177.1"/>
    </source>
</evidence>
<dbReference type="Proteomes" id="UP001212997">
    <property type="component" value="Unassembled WGS sequence"/>
</dbReference>
<dbReference type="Gene3D" id="3.90.730.10">
    <property type="entry name" value="Ribonuclease T2-like"/>
    <property type="match status" value="1"/>
</dbReference>
<dbReference type="InterPro" id="IPR001568">
    <property type="entry name" value="RNase_T2-like"/>
</dbReference>
<evidence type="ECO:0000256" key="4">
    <source>
        <dbReference type="SAM" id="SignalP"/>
    </source>
</evidence>
<dbReference type="PANTHER" id="PTHR11240:SF17">
    <property type="entry name" value="RIBONUCLEASE T2"/>
    <property type="match status" value="1"/>
</dbReference>
<dbReference type="GO" id="GO:0005576">
    <property type="term" value="C:extracellular region"/>
    <property type="evidence" value="ECO:0007669"/>
    <property type="project" value="TreeGrafter"/>
</dbReference>
<dbReference type="PROSITE" id="PS00531">
    <property type="entry name" value="RNASE_T2_2"/>
    <property type="match status" value="1"/>
</dbReference>
<dbReference type="EMBL" id="JANAWD010000072">
    <property type="protein sequence ID" value="KAJ3488177.1"/>
    <property type="molecule type" value="Genomic_DNA"/>
</dbReference>
<organism evidence="5 6">
    <name type="scientific">Meripilus lineatus</name>
    <dbReference type="NCBI Taxonomy" id="2056292"/>
    <lineage>
        <taxon>Eukaryota</taxon>
        <taxon>Fungi</taxon>
        <taxon>Dikarya</taxon>
        <taxon>Basidiomycota</taxon>
        <taxon>Agaricomycotina</taxon>
        <taxon>Agaricomycetes</taxon>
        <taxon>Polyporales</taxon>
        <taxon>Meripilaceae</taxon>
        <taxon>Meripilus</taxon>
    </lineage>
</organism>
<dbReference type="EC" id="4.6.1.19" evidence="2"/>
<dbReference type="AlphaFoldDB" id="A0AAD5V9L9"/>
<sequence>MAITWGIFALALSSSVNAAAQGYLKVPSTNPDLTACVNAPAEYSCENTTVIQNTCCSPTPGGLDPVLVHIHWSRAQGATPAKGQFDPTPSPATLPNGTKVPAYSGPGVGTFVADFKRFDLLDYMNKYWINQGAPNEDFWAHEFSKHATCTSTFDVACYGPSYKKHQDVIDFFDSVVRAFHMYPTFDLLASSGIVPSNTTTYTLSQLQSALKAQTGATPYLGCGHNGTVLQEVWYFHHVLGSVSPQLAHQQ</sequence>
<keyword evidence="6" id="KW-1185">Reference proteome</keyword>
<gene>
    <name evidence="5" type="ORF">NLI96_g3028</name>
</gene>
<dbReference type="GO" id="GO:0006401">
    <property type="term" value="P:RNA catabolic process"/>
    <property type="evidence" value="ECO:0007669"/>
    <property type="project" value="TreeGrafter"/>
</dbReference>
<dbReference type="GO" id="GO:0033897">
    <property type="term" value="F:ribonuclease T2 activity"/>
    <property type="evidence" value="ECO:0007669"/>
    <property type="project" value="UniProtKB-EC"/>
</dbReference>
<dbReference type="GO" id="GO:0003723">
    <property type="term" value="F:RNA binding"/>
    <property type="evidence" value="ECO:0007669"/>
    <property type="project" value="InterPro"/>
</dbReference>
<keyword evidence="4" id="KW-0732">Signal</keyword>
<dbReference type="SUPFAM" id="SSF55895">
    <property type="entry name" value="Ribonuclease Rh-like"/>
    <property type="match status" value="1"/>
</dbReference>
<comment type="similarity">
    <text evidence="1 3">Belongs to the RNase T2 family.</text>
</comment>
<dbReference type="InterPro" id="IPR033130">
    <property type="entry name" value="RNase_T2_His_AS_2"/>
</dbReference>
<reference evidence="5" key="1">
    <citation type="submission" date="2022-07" db="EMBL/GenBank/DDBJ databases">
        <title>Genome Sequence of Physisporinus lineatus.</title>
        <authorList>
            <person name="Buettner E."/>
        </authorList>
    </citation>
    <scope>NUCLEOTIDE SEQUENCE</scope>
    <source>
        <strain evidence="5">VT162</strain>
    </source>
</reference>
<evidence type="ECO:0000256" key="3">
    <source>
        <dbReference type="RuleBase" id="RU004328"/>
    </source>
</evidence>
<feature type="chain" id="PRO_5042107454" description="ribonuclease T2" evidence="4">
    <location>
        <begin position="19"/>
        <end position="250"/>
    </location>
</feature>